<dbReference type="CDD" id="cd00022">
    <property type="entry name" value="BIR"/>
    <property type="match status" value="2"/>
</dbReference>
<feature type="domain" description="RING-type" evidence="7">
    <location>
        <begin position="358"/>
        <end position="393"/>
    </location>
</feature>
<dbReference type="Gene3D" id="1.10.8.10">
    <property type="entry name" value="DNA helicase RuvA subunit, C-terminal domain"/>
    <property type="match status" value="1"/>
</dbReference>
<dbReference type="PROSITE" id="PS50089">
    <property type="entry name" value="ZF_RING_2"/>
    <property type="match status" value="1"/>
</dbReference>
<keyword evidence="2" id="KW-0053">Apoptosis</keyword>
<gene>
    <name evidence="8" type="primary">IAP</name>
</gene>
<proteinExistence type="inferred from homology"/>
<dbReference type="Pfam" id="PF00653">
    <property type="entry name" value="BIR"/>
    <property type="match status" value="2"/>
</dbReference>
<dbReference type="GO" id="GO:0051726">
    <property type="term" value="P:regulation of cell cycle"/>
    <property type="evidence" value="ECO:0007669"/>
    <property type="project" value="TreeGrafter"/>
</dbReference>
<keyword evidence="3" id="KW-0479">Metal-binding</keyword>
<dbReference type="GO" id="GO:0005737">
    <property type="term" value="C:cytoplasm"/>
    <property type="evidence" value="ECO:0007669"/>
    <property type="project" value="TreeGrafter"/>
</dbReference>
<dbReference type="PANTHER" id="PTHR10044:SF174">
    <property type="entry name" value="DEATH-ASSOCIATED INHIBITOR OF APOPTOSIS 1"/>
    <property type="match status" value="1"/>
</dbReference>
<dbReference type="PANTHER" id="PTHR10044">
    <property type="entry name" value="INHIBITOR OF APOPTOSIS"/>
    <property type="match status" value="1"/>
</dbReference>
<dbReference type="GO" id="GO:0008270">
    <property type="term" value="F:zinc ion binding"/>
    <property type="evidence" value="ECO:0007669"/>
    <property type="project" value="UniProtKB-KW"/>
</dbReference>
<dbReference type="InterPro" id="IPR013083">
    <property type="entry name" value="Znf_RING/FYVE/PHD"/>
</dbReference>
<keyword evidence="4 6" id="KW-0863">Zinc-finger</keyword>
<dbReference type="FunFam" id="1.10.1170.10:FF:000003">
    <property type="entry name" value="E3 ubiquitin-protein ligase XIAP"/>
    <property type="match status" value="1"/>
</dbReference>
<evidence type="ECO:0000256" key="2">
    <source>
        <dbReference type="ARBA" id="ARBA00022703"/>
    </source>
</evidence>
<dbReference type="InterPro" id="IPR050784">
    <property type="entry name" value="IAP"/>
</dbReference>
<dbReference type="FunFam" id="1.10.1170.10:FF:000002">
    <property type="entry name" value="Baculoviral IAP repeat containing 7"/>
    <property type="match status" value="1"/>
</dbReference>
<dbReference type="GO" id="GO:0005634">
    <property type="term" value="C:nucleus"/>
    <property type="evidence" value="ECO:0007669"/>
    <property type="project" value="TreeGrafter"/>
</dbReference>
<comment type="similarity">
    <text evidence="1">Belongs to the IAP family.</text>
</comment>
<dbReference type="GO" id="GO:0006915">
    <property type="term" value="P:apoptotic process"/>
    <property type="evidence" value="ECO:0007669"/>
    <property type="project" value="UniProtKB-KW"/>
</dbReference>
<accession>V5GHQ7</accession>
<dbReference type="InterPro" id="IPR001370">
    <property type="entry name" value="BIR_rpt"/>
</dbReference>
<dbReference type="SUPFAM" id="SSF57924">
    <property type="entry name" value="Inhibitor of apoptosis (IAP) repeat"/>
    <property type="match status" value="2"/>
</dbReference>
<dbReference type="Pfam" id="PF13920">
    <property type="entry name" value="zf-C3HC4_3"/>
    <property type="match status" value="1"/>
</dbReference>
<dbReference type="AlphaFoldDB" id="V5GHQ7"/>
<evidence type="ECO:0000256" key="1">
    <source>
        <dbReference type="ARBA" id="ARBA00006672"/>
    </source>
</evidence>
<dbReference type="GO" id="GO:0043066">
    <property type="term" value="P:negative regulation of apoptotic process"/>
    <property type="evidence" value="ECO:0007669"/>
    <property type="project" value="TreeGrafter"/>
</dbReference>
<evidence type="ECO:0000313" key="8">
    <source>
        <dbReference type="EMBL" id="JAB63559.1"/>
    </source>
</evidence>
<dbReference type="SMART" id="SM00184">
    <property type="entry name" value="RING"/>
    <property type="match status" value="1"/>
</dbReference>
<name>V5GHQ7_ANOGL</name>
<protein>
    <submittedName>
        <fullName evidence="8">Apoptosis inhibitor IAP</fullName>
    </submittedName>
</protein>
<organism evidence="8">
    <name type="scientific">Anoplophora glabripennis</name>
    <name type="common">Asian longhorn beetle</name>
    <name type="synonym">Anoplophora nobilis</name>
    <dbReference type="NCBI Taxonomy" id="217634"/>
    <lineage>
        <taxon>Eukaryota</taxon>
        <taxon>Metazoa</taxon>
        <taxon>Ecdysozoa</taxon>
        <taxon>Arthropoda</taxon>
        <taxon>Hexapoda</taxon>
        <taxon>Insecta</taxon>
        <taxon>Pterygota</taxon>
        <taxon>Neoptera</taxon>
        <taxon>Endopterygota</taxon>
        <taxon>Coleoptera</taxon>
        <taxon>Polyphaga</taxon>
        <taxon>Cucujiformia</taxon>
        <taxon>Chrysomeloidea</taxon>
        <taxon>Cerambycidae</taxon>
        <taxon>Lamiinae</taxon>
        <taxon>Lamiini</taxon>
        <taxon>Anoplophora</taxon>
    </lineage>
</organism>
<dbReference type="PROSITE" id="PS50143">
    <property type="entry name" value="BIR_REPEAT_2"/>
    <property type="match status" value="2"/>
</dbReference>
<dbReference type="SMART" id="SM00238">
    <property type="entry name" value="BIR"/>
    <property type="match status" value="2"/>
</dbReference>
<dbReference type="GO" id="GO:0031398">
    <property type="term" value="P:positive regulation of protein ubiquitination"/>
    <property type="evidence" value="ECO:0007669"/>
    <property type="project" value="TreeGrafter"/>
</dbReference>
<evidence type="ECO:0000256" key="4">
    <source>
        <dbReference type="ARBA" id="ARBA00022771"/>
    </source>
</evidence>
<dbReference type="GO" id="GO:0043027">
    <property type="term" value="F:cysteine-type endopeptidase inhibitor activity involved in apoptotic process"/>
    <property type="evidence" value="ECO:0007669"/>
    <property type="project" value="TreeGrafter"/>
</dbReference>
<keyword evidence="5" id="KW-0862">Zinc</keyword>
<evidence type="ECO:0000256" key="3">
    <source>
        <dbReference type="ARBA" id="ARBA00022723"/>
    </source>
</evidence>
<evidence type="ECO:0000256" key="5">
    <source>
        <dbReference type="ARBA" id="ARBA00022833"/>
    </source>
</evidence>
<dbReference type="InterPro" id="IPR001841">
    <property type="entry name" value="Znf_RING"/>
</dbReference>
<dbReference type="Gene3D" id="3.30.40.10">
    <property type="entry name" value="Zinc/RING finger domain, C3HC4 (zinc finger)"/>
    <property type="match status" value="1"/>
</dbReference>
<dbReference type="GO" id="GO:0061630">
    <property type="term" value="F:ubiquitin protein ligase activity"/>
    <property type="evidence" value="ECO:0007669"/>
    <property type="project" value="TreeGrafter"/>
</dbReference>
<dbReference type="EMBL" id="GALX01004907">
    <property type="protein sequence ID" value="JAB63559.1"/>
    <property type="molecule type" value="Transcribed_RNA"/>
</dbReference>
<evidence type="ECO:0000256" key="6">
    <source>
        <dbReference type="PROSITE-ProRule" id="PRU00175"/>
    </source>
</evidence>
<evidence type="ECO:0000259" key="7">
    <source>
        <dbReference type="PROSITE" id="PS50089"/>
    </source>
</evidence>
<dbReference type="Gene3D" id="1.10.1170.10">
    <property type="entry name" value="Inhibitor Of Apoptosis Protein (2mihbC-IAP-1), Chain A"/>
    <property type="match status" value="2"/>
</dbReference>
<sequence>MGLSVLRRNLPEPLSDYTSDIKLDTNPKNIPLCNHDYRVIGRERVDMANVVVPRRQNNLISNIGYIFDEPDNGSKTKSNIQETNNIVNVSQSSLETAVTSDPEFESRLRTFEEWPNPHVSKESLAKAGFVYTGEDDIVQCPVCKIEGHRWVSGDIPMEDHRVWSPNCPFVRRNIEHDHSEGGARRSLDTCGIRGIEIFPNSIPEDNKLDYKRLGIHKLKSPVNEDKITVESRLTTFENWPKSLKQKPAELAEAGFYYTGVGDQTLCFYCGGGLRDWEEDDDPWEQHALWFSKCIFVILKKGVDYIEKVKREKDCQLSLPSSSQEAKAKEEPASGAPELSGQCEKFAGKESEAAEKTLCKICFKNELGVVFLPCGHIVACVDCAAALKTCAVCRRPLEATVRAFLS</sequence>
<reference evidence="8" key="1">
    <citation type="submission" date="2013-07" db="EMBL/GenBank/DDBJ databases">
        <title>Midgut Transcriptome Profiling of Anoplphora glabripennis, a Lignocellulose Degrading, Wood-Boring Cerambycid.</title>
        <authorList>
            <person name="Scully E.D."/>
            <person name="Hoover K."/>
            <person name="Carlson J.E."/>
            <person name="Tien M."/>
            <person name="Geib S.M."/>
        </authorList>
    </citation>
    <scope>NUCLEOTIDE SEQUENCE</scope>
</reference>